<dbReference type="InterPro" id="IPR011611">
    <property type="entry name" value="PfkB_dom"/>
</dbReference>
<dbReference type="Proteomes" id="UP000588051">
    <property type="component" value="Unassembled WGS sequence"/>
</dbReference>
<evidence type="ECO:0000313" key="6">
    <source>
        <dbReference type="Proteomes" id="UP000588051"/>
    </source>
</evidence>
<feature type="domain" description="Carbohydrate kinase PfkB" evidence="4">
    <location>
        <begin position="23"/>
        <end position="305"/>
    </location>
</feature>
<keyword evidence="3 5" id="KW-0418">Kinase</keyword>
<protein>
    <submittedName>
        <fullName evidence="5">Fructokinase</fullName>
    </submittedName>
</protein>
<evidence type="ECO:0000256" key="1">
    <source>
        <dbReference type="ARBA" id="ARBA00010688"/>
    </source>
</evidence>
<dbReference type="RefSeq" id="WP_176804073.1">
    <property type="nucleotide sequence ID" value="NZ_JABXYJ010000006.1"/>
</dbReference>
<comment type="similarity">
    <text evidence="1">Belongs to the carbohydrate kinase PfkB family.</text>
</comment>
<organism evidence="5 6">
    <name type="scientific">Undibacterium oligocarboniphilum</name>
    <dbReference type="NCBI Taxonomy" id="666702"/>
    <lineage>
        <taxon>Bacteria</taxon>
        <taxon>Pseudomonadati</taxon>
        <taxon>Pseudomonadota</taxon>
        <taxon>Betaproteobacteria</taxon>
        <taxon>Burkholderiales</taxon>
        <taxon>Oxalobacteraceae</taxon>
        <taxon>Undibacterium</taxon>
    </lineage>
</organism>
<dbReference type="SUPFAM" id="SSF53613">
    <property type="entry name" value="Ribokinase-like"/>
    <property type="match status" value="1"/>
</dbReference>
<accession>A0A850QMC6</accession>
<evidence type="ECO:0000256" key="2">
    <source>
        <dbReference type="ARBA" id="ARBA00022679"/>
    </source>
</evidence>
<keyword evidence="2" id="KW-0808">Transferase</keyword>
<dbReference type="GO" id="GO:0016301">
    <property type="term" value="F:kinase activity"/>
    <property type="evidence" value="ECO:0007669"/>
    <property type="project" value="UniProtKB-KW"/>
</dbReference>
<evidence type="ECO:0000256" key="3">
    <source>
        <dbReference type="ARBA" id="ARBA00022777"/>
    </source>
</evidence>
<dbReference type="EMBL" id="JABXYJ010000006">
    <property type="protein sequence ID" value="NVO78543.1"/>
    <property type="molecule type" value="Genomic_DNA"/>
</dbReference>
<keyword evidence="6" id="KW-1185">Reference proteome</keyword>
<name>A0A850QMC6_9BURK</name>
<dbReference type="PANTHER" id="PTHR43085">
    <property type="entry name" value="HEXOKINASE FAMILY MEMBER"/>
    <property type="match status" value="1"/>
</dbReference>
<proteinExistence type="inferred from homology"/>
<dbReference type="Pfam" id="PF00294">
    <property type="entry name" value="PfkB"/>
    <property type="match status" value="1"/>
</dbReference>
<dbReference type="Gene3D" id="3.40.1190.20">
    <property type="match status" value="1"/>
</dbReference>
<gene>
    <name evidence="5" type="ORF">HV832_11940</name>
</gene>
<dbReference type="AlphaFoldDB" id="A0A850QMC6"/>
<dbReference type="PANTHER" id="PTHR43085:SF57">
    <property type="entry name" value="CARBOHYDRATE KINASE PFKB DOMAIN-CONTAINING PROTEIN"/>
    <property type="match status" value="1"/>
</dbReference>
<dbReference type="InterPro" id="IPR050306">
    <property type="entry name" value="PfkB_Carbo_kinase"/>
</dbReference>
<evidence type="ECO:0000259" key="4">
    <source>
        <dbReference type="Pfam" id="PF00294"/>
    </source>
</evidence>
<evidence type="ECO:0000313" key="5">
    <source>
        <dbReference type="EMBL" id="NVO78543.1"/>
    </source>
</evidence>
<sequence length="329" mass="36670">MTATRQAVVIFGEALIDEFPHQRVVGGAPFNVARTLAYFQCVPLMISRIGNDPNAALIRNEVQRYALISGGIQTDMAHATGRVVVTQDDSDDKTDHRFDILRDQAYDHIDAEAAFHVREYLYPDHHQGVLYFGTLAQRQTASSEALQRLLTTTDALKYLDLNLRTGQYTPAVIEQSLYRADILKINEEELKMLSRLYLAGQISAPADDATAEEFVPLLKLLITMFDLQVIIVTRGARGYVYLDRNAQLLSNGEHLIAVDVVDTVGGGDAFSAIFLLGLCRGWDTALSLQRAHQFAAAICGIRGAVPQNLDFYRSWQQQWNLPDLNEGMP</sequence>
<reference evidence="5 6" key="1">
    <citation type="submission" date="2020-06" db="EMBL/GenBank/DDBJ databases">
        <authorList>
            <person name="Qiu C."/>
            <person name="Liu Z."/>
        </authorList>
    </citation>
    <scope>NUCLEOTIDE SEQUENCE [LARGE SCALE GENOMIC DNA]</scope>
    <source>
        <strain evidence="5 6">EM 1</strain>
    </source>
</reference>
<comment type="caution">
    <text evidence="5">The sequence shown here is derived from an EMBL/GenBank/DDBJ whole genome shotgun (WGS) entry which is preliminary data.</text>
</comment>
<dbReference type="InterPro" id="IPR029056">
    <property type="entry name" value="Ribokinase-like"/>
</dbReference>